<name>A0A0B2VKT4_TOXCA</name>
<protein>
    <submittedName>
        <fullName evidence="1">Uncharacterized protein</fullName>
    </submittedName>
</protein>
<evidence type="ECO:0000313" key="1">
    <source>
        <dbReference type="EMBL" id="KHN82057.1"/>
    </source>
</evidence>
<gene>
    <name evidence="1" type="ORF">Tcan_12427</name>
</gene>
<dbReference type="EMBL" id="JPKZ01001414">
    <property type="protein sequence ID" value="KHN82057.1"/>
    <property type="molecule type" value="Genomic_DNA"/>
</dbReference>
<organism evidence="1 2">
    <name type="scientific">Toxocara canis</name>
    <name type="common">Canine roundworm</name>
    <dbReference type="NCBI Taxonomy" id="6265"/>
    <lineage>
        <taxon>Eukaryota</taxon>
        <taxon>Metazoa</taxon>
        <taxon>Ecdysozoa</taxon>
        <taxon>Nematoda</taxon>
        <taxon>Chromadorea</taxon>
        <taxon>Rhabditida</taxon>
        <taxon>Spirurina</taxon>
        <taxon>Ascaridomorpha</taxon>
        <taxon>Ascaridoidea</taxon>
        <taxon>Toxocaridae</taxon>
        <taxon>Toxocara</taxon>
    </lineage>
</organism>
<proteinExistence type="predicted"/>
<feature type="non-terminal residue" evidence="1">
    <location>
        <position position="1"/>
    </location>
</feature>
<evidence type="ECO:0000313" key="2">
    <source>
        <dbReference type="Proteomes" id="UP000031036"/>
    </source>
</evidence>
<keyword evidence="2" id="KW-1185">Reference proteome</keyword>
<comment type="caution">
    <text evidence="1">The sequence shown here is derived from an EMBL/GenBank/DDBJ whole genome shotgun (WGS) entry which is preliminary data.</text>
</comment>
<dbReference type="Proteomes" id="UP000031036">
    <property type="component" value="Unassembled WGS sequence"/>
</dbReference>
<dbReference type="AlphaFoldDB" id="A0A0B2VKT4"/>
<accession>A0A0B2VKT4</accession>
<sequence length="110" mass="12654">RLQTTIRFANSTTHTQTVLPSNDASRVGVTHGRRTLVSRLRQDGQSGSADQELFLLWSFIGYRFHRALHSLYCTITAQDYRVVKRCLTGMRGRCLKRSLPNSRFWLPDCP</sequence>
<reference evidence="1 2" key="1">
    <citation type="submission" date="2014-11" db="EMBL/GenBank/DDBJ databases">
        <title>Genetic blueprint of the zoonotic pathogen Toxocara canis.</title>
        <authorList>
            <person name="Zhu X.-Q."/>
            <person name="Korhonen P.K."/>
            <person name="Cai H."/>
            <person name="Young N.D."/>
            <person name="Nejsum P."/>
            <person name="von Samson-Himmelstjerna G."/>
            <person name="Boag P.R."/>
            <person name="Tan P."/>
            <person name="Li Q."/>
            <person name="Min J."/>
            <person name="Yang Y."/>
            <person name="Wang X."/>
            <person name="Fang X."/>
            <person name="Hall R.S."/>
            <person name="Hofmann A."/>
            <person name="Sternberg P.W."/>
            <person name="Jex A.R."/>
            <person name="Gasser R.B."/>
        </authorList>
    </citation>
    <scope>NUCLEOTIDE SEQUENCE [LARGE SCALE GENOMIC DNA]</scope>
    <source>
        <strain evidence="1">PN_DK_2014</strain>
    </source>
</reference>